<feature type="region of interest" description="Disordered" evidence="15">
    <location>
        <begin position="728"/>
        <end position="757"/>
    </location>
</feature>
<dbReference type="InterPro" id="IPR036390">
    <property type="entry name" value="WH_DNA-bd_sf"/>
</dbReference>
<dbReference type="InterPro" id="IPR018541">
    <property type="entry name" value="Ftsk_gamma"/>
</dbReference>
<evidence type="ECO:0000256" key="16">
    <source>
        <dbReference type="SAM" id="Phobius"/>
    </source>
</evidence>
<dbReference type="InterPro" id="IPR041027">
    <property type="entry name" value="FtsK_alpha"/>
</dbReference>
<evidence type="ECO:0000313" key="19">
    <source>
        <dbReference type="Proteomes" id="UP000177486"/>
    </source>
</evidence>
<evidence type="ECO:0000313" key="18">
    <source>
        <dbReference type="EMBL" id="OGZ30055.1"/>
    </source>
</evidence>
<evidence type="ECO:0000256" key="15">
    <source>
        <dbReference type="SAM" id="MobiDB-lite"/>
    </source>
</evidence>
<evidence type="ECO:0000256" key="13">
    <source>
        <dbReference type="ARBA" id="ARBA00025923"/>
    </source>
</evidence>
<dbReference type="InterPro" id="IPR027417">
    <property type="entry name" value="P-loop_NTPase"/>
</dbReference>
<name>A0A1G2EW79_9BACT</name>
<evidence type="ECO:0000256" key="2">
    <source>
        <dbReference type="ARBA" id="ARBA00006474"/>
    </source>
</evidence>
<dbReference type="GO" id="GO:0007059">
    <property type="term" value="P:chromosome segregation"/>
    <property type="evidence" value="ECO:0007669"/>
    <property type="project" value="UniProtKB-KW"/>
</dbReference>
<evidence type="ECO:0000256" key="4">
    <source>
        <dbReference type="ARBA" id="ARBA00022618"/>
    </source>
</evidence>
<keyword evidence="3" id="KW-1003">Cell membrane</keyword>
<feature type="region of interest" description="Disordered" evidence="15">
    <location>
        <begin position="221"/>
        <end position="286"/>
    </location>
</feature>
<dbReference type="Gene3D" id="3.40.50.300">
    <property type="entry name" value="P-loop containing nucleotide triphosphate hydrolases"/>
    <property type="match status" value="1"/>
</dbReference>
<evidence type="ECO:0000256" key="6">
    <source>
        <dbReference type="ARBA" id="ARBA00022741"/>
    </source>
</evidence>
<dbReference type="Gene3D" id="1.10.10.10">
    <property type="entry name" value="Winged helix-like DNA-binding domain superfamily/Winged helix DNA-binding domain"/>
    <property type="match status" value="1"/>
</dbReference>
<comment type="caution">
    <text evidence="18">The sequence shown here is derived from an EMBL/GenBank/DDBJ whole genome shotgun (WGS) entry which is preliminary data.</text>
</comment>
<comment type="subunit">
    <text evidence="13">Homohexamer. Forms a ring that surrounds DNA.</text>
</comment>
<keyword evidence="6 14" id="KW-0547">Nucleotide-binding</keyword>
<dbReference type="InterPro" id="IPR036388">
    <property type="entry name" value="WH-like_DNA-bd_sf"/>
</dbReference>
<dbReference type="InterPro" id="IPR003593">
    <property type="entry name" value="AAA+_ATPase"/>
</dbReference>
<feature type="domain" description="FtsK" evidence="17">
    <location>
        <begin position="398"/>
        <end position="587"/>
    </location>
</feature>
<evidence type="ECO:0000259" key="17">
    <source>
        <dbReference type="PROSITE" id="PS50901"/>
    </source>
</evidence>
<keyword evidence="11 16" id="KW-0472">Membrane</keyword>
<feature type="transmembrane region" description="Helical" evidence="16">
    <location>
        <begin position="138"/>
        <end position="163"/>
    </location>
</feature>
<dbReference type="SMART" id="SM00843">
    <property type="entry name" value="Ftsk_gamma"/>
    <property type="match status" value="1"/>
</dbReference>
<reference evidence="18 19" key="1">
    <citation type="journal article" date="2016" name="Nat. Commun.">
        <title>Thousands of microbial genomes shed light on interconnected biogeochemical processes in an aquifer system.</title>
        <authorList>
            <person name="Anantharaman K."/>
            <person name="Brown C.T."/>
            <person name="Hug L.A."/>
            <person name="Sharon I."/>
            <person name="Castelle C.J."/>
            <person name="Probst A.J."/>
            <person name="Thomas B.C."/>
            <person name="Singh A."/>
            <person name="Wilkins M.J."/>
            <person name="Karaoz U."/>
            <person name="Brodie E.L."/>
            <person name="Williams K.H."/>
            <person name="Hubbard S.S."/>
            <person name="Banfield J.F."/>
        </authorList>
    </citation>
    <scope>NUCLEOTIDE SEQUENCE [LARGE SCALE GENOMIC DNA]</scope>
</reference>
<dbReference type="Pfam" id="PF17854">
    <property type="entry name" value="FtsK_alpha"/>
    <property type="match status" value="1"/>
</dbReference>
<dbReference type="Pfam" id="PF09397">
    <property type="entry name" value="FtsK_gamma"/>
    <property type="match status" value="1"/>
</dbReference>
<evidence type="ECO:0000256" key="1">
    <source>
        <dbReference type="ARBA" id="ARBA00004651"/>
    </source>
</evidence>
<keyword evidence="12" id="KW-0131">Cell cycle</keyword>
<dbReference type="PANTHER" id="PTHR22683">
    <property type="entry name" value="SPORULATION PROTEIN RELATED"/>
    <property type="match status" value="1"/>
</dbReference>
<gene>
    <name evidence="18" type="ORF">A2931_03975</name>
</gene>
<dbReference type="SMART" id="SM00382">
    <property type="entry name" value="AAA"/>
    <property type="match status" value="1"/>
</dbReference>
<dbReference type="Pfam" id="PF13491">
    <property type="entry name" value="FtsK_4TM"/>
    <property type="match status" value="1"/>
</dbReference>
<dbReference type="SUPFAM" id="SSF46785">
    <property type="entry name" value="Winged helix' DNA-binding domain"/>
    <property type="match status" value="1"/>
</dbReference>
<dbReference type="GO" id="GO:0051301">
    <property type="term" value="P:cell division"/>
    <property type="evidence" value="ECO:0007669"/>
    <property type="project" value="UniProtKB-KW"/>
</dbReference>
<dbReference type="InterPro" id="IPR002543">
    <property type="entry name" value="FtsK_dom"/>
</dbReference>
<evidence type="ECO:0000256" key="12">
    <source>
        <dbReference type="ARBA" id="ARBA00023306"/>
    </source>
</evidence>
<protein>
    <recommendedName>
        <fullName evidence="17">FtsK domain-containing protein</fullName>
    </recommendedName>
</protein>
<evidence type="ECO:0000256" key="8">
    <source>
        <dbReference type="ARBA" id="ARBA00022840"/>
    </source>
</evidence>
<keyword evidence="5 16" id="KW-0812">Transmembrane</keyword>
<dbReference type="PROSITE" id="PS50901">
    <property type="entry name" value="FTSK"/>
    <property type="match status" value="1"/>
</dbReference>
<evidence type="ECO:0000256" key="11">
    <source>
        <dbReference type="ARBA" id="ARBA00023136"/>
    </source>
</evidence>
<dbReference type="AlphaFoldDB" id="A0A1G2EW79"/>
<dbReference type="GO" id="GO:0003677">
    <property type="term" value="F:DNA binding"/>
    <property type="evidence" value="ECO:0007669"/>
    <property type="project" value="UniProtKB-KW"/>
</dbReference>
<dbReference type="InterPro" id="IPR025199">
    <property type="entry name" value="FtsK_4TM"/>
</dbReference>
<feature type="transmembrane region" description="Helical" evidence="16">
    <location>
        <begin position="95"/>
        <end position="118"/>
    </location>
</feature>
<feature type="binding site" evidence="14">
    <location>
        <begin position="415"/>
        <end position="422"/>
    </location>
    <ligand>
        <name>ATP</name>
        <dbReference type="ChEBI" id="CHEBI:30616"/>
    </ligand>
</feature>
<keyword evidence="8 14" id="KW-0067">ATP-binding</keyword>
<accession>A0A1G2EW79</accession>
<dbReference type="EMBL" id="MHMQ01000027">
    <property type="protein sequence ID" value="OGZ30055.1"/>
    <property type="molecule type" value="Genomic_DNA"/>
</dbReference>
<keyword evidence="4" id="KW-0132">Cell division</keyword>
<keyword evidence="9 16" id="KW-1133">Transmembrane helix</keyword>
<dbReference type="SUPFAM" id="SSF52540">
    <property type="entry name" value="P-loop containing nucleoside triphosphate hydrolases"/>
    <property type="match status" value="1"/>
</dbReference>
<dbReference type="PANTHER" id="PTHR22683:SF41">
    <property type="entry name" value="DNA TRANSLOCASE FTSK"/>
    <property type="match status" value="1"/>
</dbReference>
<dbReference type="Pfam" id="PF01580">
    <property type="entry name" value="FtsK_SpoIIIE"/>
    <property type="match status" value="1"/>
</dbReference>
<evidence type="ECO:0000256" key="14">
    <source>
        <dbReference type="PROSITE-ProRule" id="PRU00289"/>
    </source>
</evidence>
<feature type="transmembrane region" description="Helical" evidence="16">
    <location>
        <begin position="34"/>
        <end position="52"/>
    </location>
</feature>
<feature type="compositionally biased region" description="Basic residues" evidence="15">
    <location>
        <begin position="1"/>
        <end position="10"/>
    </location>
</feature>
<dbReference type="InterPro" id="IPR050206">
    <property type="entry name" value="FtsK/SpoIIIE/SftA"/>
</dbReference>
<evidence type="ECO:0000256" key="9">
    <source>
        <dbReference type="ARBA" id="ARBA00022989"/>
    </source>
</evidence>
<sequence>MKMARKKSKKRSQENGGEGTERPEFLSSETRHSIWAVFSFALSALFVLAAYGKAGFVGQSLYGFFEFLFGGAFFLVPLTFFLAGLSFIFSLRTNLVATTVGGGVILLSSTLGVFDAVFGEKTAGLIGYVVSKPLLKLFDFWATLVILAALAATSALLMLNVSIKPRRWFKRKEKLPDEDISEITEEEKNSEEEPKRYWTGIKEAADAMRRELMAKAEIAGHAPGAEENDEDEKNQEAEKISEENVFENSALRFNPKNRPASLSEFKPPPFDLLESDKGKPSSGDIKANSNIIKRTLQNFSISVEMGEISVGPSITQYTLRPAEGIKLSRITGLHNDLSLALAAHPIRIEAPIPGKSLIGIEIPNKSIALVGMSNILSSPDYAESSASLFLGLGRDVTGRAVFADLGKMPHLLVAGSTGSGKSVAIHAMMMSLLFRNPPERLRFLMIDPKRVELTVYSGIPHILTPVITDAKKAIMSLKWAVKEMEHRYELLEEAKVRDIKSYQNSGASASSPMPYIVIVIDELADMMAAYPREMEASIVRLAQMSRAVGIHLIVSTQRPSVEVITGLIKANITSRIAFQVASQVDSRTILDMAGAEKLLGNGDMLYLSGDTSKPRRLQGAFVSESEVRKVVQHLESQYAESEFESLSLEPENGASSIFETEEEEDVDDELYREAEDVVVRAGKASASYLQRRLRVGYARAARLLDMMESRGVIGPGDGAKPREVLIKKDSAQDPADGIEKENRNENSGEGKNFFDSF</sequence>
<evidence type="ECO:0000256" key="5">
    <source>
        <dbReference type="ARBA" id="ARBA00022692"/>
    </source>
</evidence>
<dbReference type="GO" id="GO:0005524">
    <property type="term" value="F:ATP binding"/>
    <property type="evidence" value="ECO:0007669"/>
    <property type="project" value="UniProtKB-UniRule"/>
</dbReference>
<feature type="transmembrane region" description="Helical" evidence="16">
    <location>
        <begin position="64"/>
        <end position="88"/>
    </location>
</feature>
<keyword evidence="10" id="KW-0238">DNA-binding</keyword>
<dbReference type="CDD" id="cd01127">
    <property type="entry name" value="TrwB_TraG_TraD_VirD4"/>
    <property type="match status" value="1"/>
</dbReference>
<keyword evidence="7" id="KW-0159">Chromosome partition</keyword>
<feature type="region of interest" description="Disordered" evidence="15">
    <location>
        <begin position="1"/>
        <end position="25"/>
    </location>
</feature>
<dbReference type="Gene3D" id="3.30.980.40">
    <property type="match status" value="1"/>
</dbReference>
<evidence type="ECO:0000256" key="7">
    <source>
        <dbReference type="ARBA" id="ARBA00022829"/>
    </source>
</evidence>
<comment type="similarity">
    <text evidence="2">Belongs to the FtsK/SpoIIIE/SftA family.</text>
</comment>
<dbReference type="GO" id="GO:0005886">
    <property type="term" value="C:plasma membrane"/>
    <property type="evidence" value="ECO:0007669"/>
    <property type="project" value="UniProtKB-SubCell"/>
</dbReference>
<comment type="subcellular location">
    <subcellularLocation>
        <location evidence="1">Cell membrane</location>
        <topology evidence="1">Multi-pass membrane protein</topology>
    </subcellularLocation>
</comment>
<organism evidence="18 19">
    <name type="scientific">Candidatus Niyogibacteria bacterium RIFCSPLOWO2_01_FULL_45_48</name>
    <dbReference type="NCBI Taxonomy" id="1801724"/>
    <lineage>
        <taxon>Bacteria</taxon>
        <taxon>Candidatus Niyogiibacteriota</taxon>
    </lineage>
</organism>
<evidence type="ECO:0000256" key="10">
    <source>
        <dbReference type="ARBA" id="ARBA00023125"/>
    </source>
</evidence>
<evidence type="ECO:0000256" key="3">
    <source>
        <dbReference type="ARBA" id="ARBA00022475"/>
    </source>
</evidence>
<proteinExistence type="inferred from homology"/>
<dbReference type="Proteomes" id="UP000177486">
    <property type="component" value="Unassembled WGS sequence"/>
</dbReference>
<feature type="compositionally biased region" description="Basic and acidic residues" evidence="15">
    <location>
        <begin position="728"/>
        <end position="748"/>
    </location>
</feature>